<name>A0A0L0UNJ0_9BASI</name>
<dbReference type="EMBL" id="AJIL01001595">
    <property type="protein sequence ID" value="KNE88525.1"/>
    <property type="molecule type" value="Genomic_DNA"/>
</dbReference>
<keyword evidence="3" id="KW-1185">Reference proteome</keyword>
<comment type="caution">
    <text evidence="2">The sequence shown here is derived from an EMBL/GenBank/DDBJ whole genome shotgun (WGS) entry which is preliminary data.</text>
</comment>
<dbReference type="STRING" id="1165861.A0A0L0UNJ0"/>
<feature type="compositionally biased region" description="Basic and acidic residues" evidence="1">
    <location>
        <begin position="139"/>
        <end position="167"/>
    </location>
</feature>
<evidence type="ECO:0000313" key="3">
    <source>
        <dbReference type="Proteomes" id="UP000054564"/>
    </source>
</evidence>
<dbReference type="AlphaFoldDB" id="A0A0L0UNJ0"/>
<dbReference type="Proteomes" id="UP000054564">
    <property type="component" value="Unassembled WGS sequence"/>
</dbReference>
<reference evidence="3" key="1">
    <citation type="submission" date="2014-03" db="EMBL/GenBank/DDBJ databases">
        <title>The Genome Sequence of Puccinia striiformis f. sp. tritici PST-78.</title>
        <authorList>
            <consortium name="The Broad Institute Genome Sequencing Platform"/>
            <person name="Cuomo C."/>
            <person name="Hulbert S."/>
            <person name="Chen X."/>
            <person name="Walker B."/>
            <person name="Young S.K."/>
            <person name="Zeng Q."/>
            <person name="Gargeya S."/>
            <person name="Fitzgerald M."/>
            <person name="Haas B."/>
            <person name="Abouelleil A."/>
            <person name="Alvarado L."/>
            <person name="Arachchi H.M."/>
            <person name="Berlin A.M."/>
            <person name="Chapman S.B."/>
            <person name="Goldberg J."/>
            <person name="Griggs A."/>
            <person name="Gujja S."/>
            <person name="Hansen M."/>
            <person name="Howarth C."/>
            <person name="Imamovic A."/>
            <person name="Larimer J."/>
            <person name="McCowan C."/>
            <person name="Montmayeur A."/>
            <person name="Murphy C."/>
            <person name="Neiman D."/>
            <person name="Pearson M."/>
            <person name="Priest M."/>
            <person name="Roberts A."/>
            <person name="Saif S."/>
            <person name="Shea T."/>
            <person name="Sisk P."/>
            <person name="Sykes S."/>
            <person name="Wortman J."/>
            <person name="Nusbaum C."/>
            <person name="Birren B."/>
        </authorList>
    </citation>
    <scope>NUCLEOTIDE SEQUENCE [LARGE SCALE GENOMIC DNA]</scope>
    <source>
        <strain evidence="3">race PST-78</strain>
    </source>
</reference>
<evidence type="ECO:0000256" key="1">
    <source>
        <dbReference type="SAM" id="MobiDB-lite"/>
    </source>
</evidence>
<dbReference type="PANTHER" id="PTHR33223">
    <property type="entry name" value="CCHC-TYPE DOMAIN-CONTAINING PROTEIN"/>
    <property type="match status" value="1"/>
</dbReference>
<proteinExistence type="predicted"/>
<organism evidence="2 3">
    <name type="scientific">Puccinia striiformis f. sp. tritici PST-78</name>
    <dbReference type="NCBI Taxonomy" id="1165861"/>
    <lineage>
        <taxon>Eukaryota</taxon>
        <taxon>Fungi</taxon>
        <taxon>Dikarya</taxon>
        <taxon>Basidiomycota</taxon>
        <taxon>Pucciniomycotina</taxon>
        <taxon>Pucciniomycetes</taxon>
        <taxon>Pucciniales</taxon>
        <taxon>Pucciniaceae</taxon>
        <taxon>Puccinia</taxon>
    </lineage>
</organism>
<feature type="region of interest" description="Disordered" evidence="1">
    <location>
        <begin position="108"/>
        <end position="183"/>
    </location>
</feature>
<feature type="non-terminal residue" evidence="2">
    <location>
        <position position="345"/>
    </location>
</feature>
<sequence length="345" mass="40202">MANLASFEHVRENLRRCGRPQVEALHKYIFEEAGDRLNRKRIRAFEGFDFNENDEAYNNKSLYIDANLNSTDLTTICNLLCINYKTNDLKLYIFKNLRKGCLLSAYDEEEDDVDEDDDEEDDEEDDENDDEGNAASGDDVARQEQRKNEAERRNRMRKNDSERRSGDQRSNVGSRSETNKENDDCFVSVQNDDCVSVQNDDETYERMAAKSVAQMAKFSINFRDIEDSIRPFDGSDTISIEVWVREFEETASVMYWDELQKFIFAKKSLRGLAKLFISSERGITTYVKLKHSLLNEFSETTNSAQLHKMLDERKMKHGESVREYFLNMKEIASRGNIEDNALIQY</sequence>
<accession>A0A0L0UNJ0</accession>
<protein>
    <recommendedName>
        <fullName evidence="4">Retrotransposon gag domain-containing protein</fullName>
    </recommendedName>
</protein>
<evidence type="ECO:0008006" key="4">
    <source>
        <dbReference type="Google" id="ProtNLM"/>
    </source>
</evidence>
<feature type="compositionally biased region" description="Acidic residues" evidence="1">
    <location>
        <begin position="108"/>
        <end position="132"/>
    </location>
</feature>
<dbReference type="PANTHER" id="PTHR33223:SF6">
    <property type="entry name" value="CCHC-TYPE DOMAIN-CONTAINING PROTEIN"/>
    <property type="match status" value="1"/>
</dbReference>
<evidence type="ECO:0000313" key="2">
    <source>
        <dbReference type="EMBL" id="KNE88525.1"/>
    </source>
</evidence>
<gene>
    <name evidence="2" type="ORF">PSTG_18069</name>
</gene>